<protein>
    <recommendedName>
        <fullName evidence="4">CMP/dCMP-type deaminase domain-containing protein</fullName>
    </recommendedName>
</protein>
<feature type="compositionally biased region" description="Polar residues" evidence="1">
    <location>
        <begin position="216"/>
        <end position="225"/>
    </location>
</feature>
<dbReference type="AlphaFoldDB" id="A0AAJ0B6G7"/>
<dbReference type="InterPro" id="IPR016193">
    <property type="entry name" value="Cytidine_deaminase-like"/>
</dbReference>
<feature type="region of interest" description="Disordered" evidence="1">
    <location>
        <begin position="188"/>
        <end position="239"/>
    </location>
</feature>
<dbReference type="SUPFAM" id="SSF53927">
    <property type="entry name" value="Cytidine deaminase-like"/>
    <property type="match status" value="1"/>
</dbReference>
<dbReference type="Gene3D" id="3.40.140.10">
    <property type="entry name" value="Cytidine Deaminase, domain 2"/>
    <property type="match status" value="1"/>
</dbReference>
<proteinExistence type="predicted"/>
<evidence type="ECO:0000256" key="1">
    <source>
        <dbReference type="SAM" id="MobiDB-lite"/>
    </source>
</evidence>
<sequence>MKNDQYLNLCLEQAAQSPLHFRHGSIVVKGGKVIGQGFNDYRRGFDGGSLKTGQLPTAAFPFDDAVVEFKRKRKSKRPDPATSTSISATFIPFERVSAGGGRHANTCLSMHSEMMAINSALAASSTLAASTASHFKPCFKLSGRNSKPRRLRGGNDAVKSYVERVCLEAMGSEVQRRTGAAVDEEWRFENQNQNLNGRKKNKGDEGKSLLDGHSVSGRTPPNKSISRGGMAKEPRVQNHVLLSKGRVNPARSLTDRMKHPKLVGADVYVARLSNSSPANPRKPVSDTLADGRVSTPTGSLHDELLCKTSPTRSTASVRNTGHLLSAVDSRPCYRCVSYMHSVGIKRVFWTNSDGDWEGAKVRDLVDVLDGTGDESEGAAGLGVFVTKHEVLMMRRLMGS</sequence>
<comment type="caution">
    <text evidence="2">The sequence shown here is derived from an EMBL/GenBank/DDBJ whole genome shotgun (WGS) entry which is preliminary data.</text>
</comment>
<reference evidence="2" key="1">
    <citation type="submission" date="2023-06" db="EMBL/GenBank/DDBJ databases">
        <title>Genome-scale phylogeny and comparative genomics of the fungal order Sordariales.</title>
        <authorList>
            <consortium name="Lawrence Berkeley National Laboratory"/>
            <person name="Hensen N."/>
            <person name="Bonometti L."/>
            <person name="Westerberg I."/>
            <person name="Brannstrom I.O."/>
            <person name="Guillou S."/>
            <person name="Cros-Aarteil S."/>
            <person name="Calhoun S."/>
            <person name="Haridas S."/>
            <person name="Kuo A."/>
            <person name="Mondo S."/>
            <person name="Pangilinan J."/>
            <person name="Riley R."/>
            <person name="Labutti K."/>
            <person name="Andreopoulos B."/>
            <person name="Lipzen A."/>
            <person name="Chen C."/>
            <person name="Yanf M."/>
            <person name="Daum C."/>
            <person name="Ng V."/>
            <person name="Clum A."/>
            <person name="Steindorff A."/>
            <person name="Ohm R."/>
            <person name="Martin F."/>
            <person name="Silar P."/>
            <person name="Natvig D."/>
            <person name="Lalanne C."/>
            <person name="Gautier V."/>
            <person name="Ament-Velasquez S.L."/>
            <person name="Kruys A."/>
            <person name="Hutchinson M.I."/>
            <person name="Powell A.J."/>
            <person name="Barry K."/>
            <person name="Miller A.N."/>
            <person name="Grigoriev I.V."/>
            <person name="Debuchy R."/>
            <person name="Gladieux P."/>
            <person name="Thoren M.H."/>
            <person name="Johannesson H."/>
        </authorList>
    </citation>
    <scope>NUCLEOTIDE SEQUENCE</scope>
    <source>
        <strain evidence="2">PSN4</strain>
    </source>
</reference>
<evidence type="ECO:0000313" key="2">
    <source>
        <dbReference type="EMBL" id="KAK1752589.1"/>
    </source>
</evidence>
<dbReference type="Proteomes" id="UP001239445">
    <property type="component" value="Unassembled WGS sequence"/>
</dbReference>
<evidence type="ECO:0000313" key="3">
    <source>
        <dbReference type="Proteomes" id="UP001239445"/>
    </source>
</evidence>
<keyword evidence="3" id="KW-1185">Reference proteome</keyword>
<dbReference type="GO" id="GO:0006139">
    <property type="term" value="P:nucleobase-containing compound metabolic process"/>
    <property type="evidence" value="ECO:0007669"/>
    <property type="project" value="UniProtKB-ARBA"/>
</dbReference>
<name>A0AAJ0B6G7_9PEZI</name>
<evidence type="ECO:0008006" key="4">
    <source>
        <dbReference type="Google" id="ProtNLM"/>
    </source>
</evidence>
<organism evidence="2 3">
    <name type="scientific">Echria macrotheca</name>
    <dbReference type="NCBI Taxonomy" id="438768"/>
    <lineage>
        <taxon>Eukaryota</taxon>
        <taxon>Fungi</taxon>
        <taxon>Dikarya</taxon>
        <taxon>Ascomycota</taxon>
        <taxon>Pezizomycotina</taxon>
        <taxon>Sordariomycetes</taxon>
        <taxon>Sordariomycetidae</taxon>
        <taxon>Sordariales</taxon>
        <taxon>Schizotheciaceae</taxon>
        <taxon>Echria</taxon>
    </lineage>
</organism>
<accession>A0AAJ0B6G7</accession>
<gene>
    <name evidence="2" type="ORF">QBC47DRAFT_416237</name>
</gene>
<dbReference type="GO" id="GO:0003824">
    <property type="term" value="F:catalytic activity"/>
    <property type="evidence" value="ECO:0007669"/>
    <property type="project" value="InterPro"/>
</dbReference>
<dbReference type="EMBL" id="MU839839">
    <property type="protein sequence ID" value="KAK1752589.1"/>
    <property type="molecule type" value="Genomic_DNA"/>
</dbReference>